<feature type="signal peptide" evidence="1">
    <location>
        <begin position="1"/>
        <end position="20"/>
    </location>
</feature>
<name>C6Y3Y6_PEDHD</name>
<protein>
    <recommendedName>
        <fullName evidence="2">DUF4397 domain-containing protein</fullName>
    </recommendedName>
</protein>
<dbReference type="AlphaFoldDB" id="C6Y3Y6"/>
<feature type="chain" id="PRO_5002974571" description="DUF4397 domain-containing protein" evidence="1">
    <location>
        <begin position="21"/>
        <end position="229"/>
    </location>
</feature>
<feature type="domain" description="DUF4397" evidence="2">
    <location>
        <begin position="42"/>
        <end position="147"/>
    </location>
</feature>
<dbReference type="RefSeq" id="WP_015809038.1">
    <property type="nucleotide sequence ID" value="NC_013061.1"/>
</dbReference>
<keyword evidence="4" id="KW-1185">Reference proteome</keyword>
<sequence>MKRKFLLSSKAWVAFVIAGAGLMISIASCKKSDPTPEPVGEARVRYVNAVEGSASQDLYVNNAKKTTTAVSYGNNSDYLVFTSGTNTFASADAGATTANASAQGGVQIGTYLTALYYKTADGTIALGVFADDLTTVSGKAKVRFVNINGFLANNIAVAVTGGANLIPSVGYASLSNYIQVDPGTKFTLSAAGVVTAPVVDGALQAGKNYTIWVDGSSATELRGHVILQN</sequence>
<evidence type="ECO:0000313" key="3">
    <source>
        <dbReference type="EMBL" id="ACU05429.1"/>
    </source>
</evidence>
<dbReference type="OrthoDB" id="9792011at2"/>
<dbReference type="PROSITE" id="PS51257">
    <property type="entry name" value="PROKAR_LIPOPROTEIN"/>
    <property type="match status" value="1"/>
</dbReference>
<accession>C6Y3Y6</accession>
<dbReference type="Proteomes" id="UP000000852">
    <property type="component" value="Chromosome"/>
</dbReference>
<proteinExistence type="predicted"/>
<dbReference type="KEGG" id="phe:Phep_3234"/>
<dbReference type="Pfam" id="PF14344">
    <property type="entry name" value="DUF4397"/>
    <property type="match status" value="1"/>
</dbReference>
<reference evidence="3 4" key="1">
    <citation type="journal article" date="2009" name="Stand. Genomic Sci.">
        <title>Complete genome sequence of Pedobacter heparinus type strain (HIM 762-3).</title>
        <authorList>
            <person name="Han C."/>
            <person name="Spring S."/>
            <person name="Lapidus A."/>
            <person name="Del Rio T.G."/>
            <person name="Tice H."/>
            <person name="Copeland A."/>
            <person name="Cheng J.F."/>
            <person name="Lucas S."/>
            <person name="Chen F."/>
            <person name="Nolan M."/>
            <person name="Bruce D."/>
            <person name="Goodwin L."/>
            <person name="Pitluck S."/>
            <person name="Ivanova N."/>
            <person name="Mavromatis K."/>
            <person name="Mikhailova N."/>
            <person name="Pati A."/>
            <person name="Chen A."/>
            <person name="Palaniappan K."/>
            <person name="Land M."/>
            <person name="Hauser L."/>
            <person name="Chang Y.J."/>
            <person name="Jeffries C.C."/>
            <person name="Saunders E."/>
            <person name="Chertkov O."/>
            <person name="Brettin T."/>
            <person name="Goker M."/>
            <person name="Rohde M."/>
            <person name="Bristow J."/>
            <person name="Eisen J.A."/>
            <person name="Markowitz V."/>
            <person name="Hugenholtz P."/>
            <person name="Kyrpides N.C."/>
            <person name="Klenk H.P."/>
            <person name="Detter J.C."/>
        </authorList>
    </citation>
    <scope>NUCLEOTIDE SEQUENCE [LARGE SCALE GENOMIC DNA]</scope>
    <source>
        <strain evidence="4">ATCC 13125 / DSM 2366 / CIP 104194 / JCM 7457 / NBRC 12017 / NCIMB 9290 / NRRL B-14731 / HIM 762-3</strain>
    </source>
</reference>
<evidence type="ECO:0000313" key="4">
    <source>
        <dbReference type="Proteomes" id="UP000000852"/>
    </source>
</evidence>
<dbReference type="HOGENOM" id="CLU_1208873_0_0_10"/>
<dbReference type="EMBL" id="CP001681">
    <property type="protein sequence ID" value="ACU05429.1"/>
    <property type="molecule type" value="Genomic_DNA"/>
</dbReference>
<dbReference type="STRING" id="485917.Phep_3234"/>
<organism evidence="3 4">
    <name type="scientific">Pedobacter heparinus (strain ATCC 13125 / DSM 2366 / CIP 104194 / JCM 7457 / NBRC 12017 / NCIMB 9290 / NRRL B-14731 / HIM 762-3)</name>
    <dbReference type="NCBI Taxonomy" id="485917"/>
    <lineage>
        <taxon>Bacteria</taxon>
        <taxon>Pseudomonadati</taxon>
        <taxon>Bacteroidota</taxon>
        <taxon>Sphingobacteriia</taxon>
        <taxon>Sphingobacteriales</taxon>
        <taxon>Sphingobacteriaceae</taxon>
        <taxon>Pedobacter</taxon>
    </lineage>
</organism>
<dbReference type="InterPro" id="IPR025510">
    <property type="entry name" value="DUF4397"/>
</dbReference>
<keyword evidence="1" id="KW-0732">Signal</keyword>
<evidence type="ECO:0000256" key="1">
    <source>
        <dbReference type="SAM" id="SignalP"/>
    </source>
</evidence>
<gene>
    <name evidence="3" type="ordered locus">Phep_3234</name>
</gene>
<evidence type="ECO:0000259" key="2">
    <source>
        <dbReference type="Pfam" id="PF14344"/>
    </source>
</evidence>
<dbReference type="eggNOG" id="ENOG5033MFB">
    <property type="taxonomic scope" value="Bacteria"/>
</dbReference>